<comment type="caution">
    <text evidence="7">The sequence shown here is derived from an EMBL/GenBank/DDBJ whole genome shotgun (WGS) entry which is preliminary data.</text>
</comment>
<dbReference type="InterPro" id="IPR022781">
    <property type="entry name" value="Flagellar_biosynth_FliO"/>
</dbReference>
<feature type="transmembrane region" description="Helical" evidence="6">
    <location>
        <begin position="6"/>
        <end position="27"/>
    </location>
</feature>
<evidence type="ECO:0000256" key="5">
    <source>
        <dbReference type="ARBA" id="ARBA00023136"/>
    </source>
</evidence>
<dbReference type="EMBL" id="SLXO01000009">
    <property type="protein sequence ID" value="TCP32555.1"/>
    <property type="molecule type" value="Genomic_DNA"/>
</dbReference>
<proteinExistence type="predicted"/>
<reference evidence="7 8" key="1">
    <citation type="submission" date="2019-03" db="EMBL/GenBank/DDBJ databases">
        <title>Genomic Encyclopedia of Type Strains, Phase IV (KMG-IV): sequencing the most valuable type-strain genomes for metagenomic binning, comparative biology and taxonomic classification.</title>
        <authorList>
            <person name="Goeker M."/>
        </authorList>
    </citation>
    <scope>NUCLEOTIDE SEQUENCE [LARGE SCALE GENOMIC DNA]</scope>
    <source>
        <strain evidence="7 8">DSM 2132</strain>
    </source>
</reference>
<protein>
    <submittedName>
        <fullName evidence="7">Flagellar protein FliO/FliZ</fullName>
    </submittedName>
</protein>
<keyword evidence="7" id="KW-0282">Flagellum</keyword>
<dbReference type="GO" id="GO:0016020">
    <property type="term" value="C:membrane"/>
    <property type="evidence" value="ECO:0007669"/>
    <property type="project" value="InterPro"/>
</dbReference>
<evidence type="ECO:0000256" key="6">
    <source>
        <dbReference type="SAM" id="Phobius"/>
    </source>
</evidence>
<accession>A0A4R2PF35</accession>
<dbReference type="GO" id="GO:0044781">
    <property type="term" value="P:bacterial-type flagellum organization"/>
    <property type="evidence" value="ECO:0007669"/>
    <property type="project" value="InterPro"/>
</dbReference>
<dbReference type="InParanoid" id="A0A4R2PF35"/>
<keyword evidence="2" id="KW-1003">Cell membrane</keyword>
<keyword evidence="3 6" id="KW-0812">Transmembrane</keyword>
<evidence type="ECO:0000313" key="7">
    <source>
        <dbReference type="EMBL" id="TCP32555.1"/>
    </source>
</evidence>
<evidence type="ECO:0000313" key="8">
    <source>
        <dbReference type="Proteomes" id="UP000295399"/>
    </source>
</evidence>
<keyword evidence="4 6" id="KW-1133">Transmembrane helix</keyword>
<keyword evidence="7" id="KW-0969">Cilium</keyword>
<evidence type="ECO:0000256" key="2">
    <source>
        <dbReference type="ARBA" id="ARBA00022475"/>
    </source>
</evidence>
<evidence type="ECO:0000256" key="4">
    <source>
        <dbReference type="ARBA" id="ARBA00022989"/>
    </source>
</evidence>
<comment type="subcellular location">
    <subcellularLocation>
        <location evidence="1">Cell membrane</location>
    </subcellularLocation>
</comment>
<sequence>MTGLDLLYAALALLFVVGLIGGLAILLRSSATLQDRLRHWGSGTNGRPKRRLELVETLALDARRRLVLVRCDDRDHLLLLGGHTDQVVAADTAPKETAHDRDRRAGR</sequence>
<evidence type="ECO:0000256" key="1">
    <source>
        <dbReference type="ARBA" id="ARBA00004236"/>
    </source>
</evidence>
<dbReference type="RefSeq" id="WP_132709041.1">
    <property type="nucleotide sequence ID" value="NZ_JACIGF010000009.1"/>
</dbReference>
<dbReference type="Proteomes" id="UP000295399">
    <property type="component" value="Unassembled WGS sequence"/>
</dbReference>
<keyword evidence="7" id="KW-0966">Cell projection</keyword>
<organism evidence="7 8">
    <name type="scientific">Rhodothalassium salexigens DSM 2132</name>
    <dbReference type="NCBI Taxonomy" id="1188247"/>
    <lineage>
        <taxon>Bacteria</taxon>
        <taxon>Pseudomonadati</taxon>
        <taxon>Pseudomonadota</taxon>
        <taxon>Alphaproteobacteria</taxon>
        <taxon>Rhodothalassiales</taxon>
        <taxon>Rhodothalassiaceae</taxon>
        <taxon>Rhodothalassium</taxon>
    </lineage>
</organism>
<dbReference type="Pfam" id="PF04347">
    <property type="entry name" value="FliO"/>
    <property type="match status" value="1"/>
</dbReference>
<keyword evidence="8" id="KW-1185">Reference proteome</keyword>
<name>A0A4R2PF35_RHOSA</name>
<gene>
    <name evidence="7" type="ORF">EV659_10947</name>
</gene>
<evidence type="ECO:0000256" key="3">
    <source>
        <dbReference type="ARBA" id="ARBA00022692"/>
    </source>
</evidence>
<dbReference type="AlphaFoldDB" id="A0A4R2PF35"/>
<keyword evidence="5 6" id="KW-0472">Membrane</keyword>